<dbReference type="Pfam" id="PF06170">
    <property type="entry name" value="DUF983"/>
    <property type="match status" value="1"/>
</dbReference>
<feature type="transmembrane region" description="Helical" evidence="1">
    <location>
        <begin position="46"/>
        <end position="65"/>
    </location>
</feature>
<accession>A0A934ITY1</accession>
<keyword evidence="3" id="KW-1185">Reference proteome</keyword>
<gene>
    <name evidence="2" type="ORF">JCR33_18255</name>
</gene>
<protein>
    <submittedName>
        <fullName evidence="2">DUF983 domain-containing protein</fullName>
    </submittedName>
</protein>
<evidence type="ECO:0000313" key="3">
    <source>
        <dbReference type="Proteomes" id="UP000609531"/>
    </source>
</evidence>
<comment type="caution">
    <text evidence="2">The sequence shown here is derived from an EMBL/GenBank/DDBJ whole genome shotgun (WGS) entry which is preliminary data.</text>
</comment>
<proteinExistence type="predicted"/>
<dbReference type="EMBL" id="JAEKJA010000018">
    <property type="protein sequence ID" value="MBJ3777654.1"/>
    <property type="molecule type" value="Genomic_DNA"/>
</dbReference>
<keyword evidence="1" id="KW-0812">Transmembrane</keyword>
<evidence type="ECO:0000256" key="1">
    <source>
        <dbReference type="SAM" id="Phobius"/>
    </source>
</evidence>
<keyword evidence="1" id="KW-1133">Transmembrane helix</keyword>
<dbReference type="Proteomes" id="UP000609531">
    <property type="component" value="Unassembled WGS sequence"/>
</dbReference>
<name>A0A934ITY1_9HYPH</name>
<feature type="transmembrane region" description="Helical" evidence="1">
    <location>
        <begin position="71"/>
        <end position="90"/>
    </location>
</feature>
<reference evidence="2" key="1">
    <citation type="submission" date="2020-12" db="EMBL/GenBank/DDBJ databases">
        <title>Bacterial taxonomy.</title>
        <authorList>
            <person name="Pan X."/>
        </authorList>
    </citation>
    <scope>NUCLEOTIDE SEQUENCE</scope>
    <source>
        <strain evidence="2">B2012</strain>
    </source>
</reference>
<organism evidence="2 3">
    <name type="scientific">Acuticoccus mangrovi</name>
    <dbReference type="NCBI Taxonomy" id="2796142"/>
    <lineage>
        <taxon>Bacteria</taxon>
        <taxon>Pseudomonadati</taxon>
        <taxon>Pseudomonadota</taxon>
        <taxon>Alphaproteobacteria</taxon>
        <taxon>Hyphomicrobiales</taxon>
        <taxon>Amorphaceae</taxon>
        <taxon>Acuticoccus</taxon>
    </lineage>
</organism>
<sequence length="117" mass="12613">MVNGFKGRCPHCGEGAMFNAFLKVNDVCPHCGEELHHHRADDAPPYMVMLIVGHVIVGLMLSIEVAFHPAMWLQGAIFLPLTAGLSLVLLQPVKGALVGLQWANRMHGFGAESEAGL</sequence>
<evidence type="ECO:0000313" key="2">
    <source>
        <dbReference type="EMBL" id="MBJ3777654.1"/>
    </source>
</evidence>
<keyword evidence="1" id="KW-0472">Membrane</keyword>
<dbReference type="AlphaFoldDB" id="A0A934ITY1"/>
<dbReference type="InterPro" id="IPR009325">
    <property type="entry name" value="DUF983"/>
</dbReference>